<keyword evidence="3" id="KW-1185">Reference proteome</keyword>
<evidence type="ECO:0000313" key="2">
    <source>
        <dbReference type="EMBL" id="MBJ7597984.1"/>
    </source>
</evidence>
<keyword evidence="1" id="KW-0472">Membrane</keyword>
<dbReference type="Proteomes" id="UP000612893">
    <property type="component" value="Unassembled WGS sequence"/>
</dbReference>
<accession>A0A934K167</accession>
<evidence type="ECO:0000313" key="3">
    <source>
        <dbReference type="Proteomes" id="UP000612893"/>
    </source>
</evidence>
<feature type="transmembrane region" description="Helical" evidence="1">
    <location>
        <begin position="113"/>
        <end position="132"/>
    </location>
</feature>
<dbReference type="EMBL" id="JAEKNR010000087">
    <property type="protein sequence ID" value="MBJ7597984.1"/>
    <property type="molecule type" value="Genomic_DNA"/>
</dbReference>
<name>A0A934K167_9BACT</name>
<feature type="transmembrane region" description="Helical" evidence="1">
    <location>
        <begin position="88"/>
        <end position="107"/>
    </location>
</feature>
<comment type="caution">
    <text evidence="2">The sequence shown here is derived from an EMBL/GenBank/DDBJ whole genome shotgun (WGS) entry which is preliminary data.</text>
</comment>
<feature type="transmembrane region" description="Helical" evidence="1">
    <location>
        <begin position="177"/>
        <end position="197"/>
    </location>
</feature>
<feature type="transmembrane region" description="Helical" evidence="1">
    <location>
        <begin position="387"/>
        <end position="407"/>
    </location>
</feature>
<feature type="transmembrane region" description="Helical" evidence="1">
    <location>
        <begin position="354"/>
        <end position="375"/>
    </location>
</feature>
<keyword evidence="1" id="KW-0812">Transmembrane</keyword>
<sequence>MLLALAGALRAYAWFAVQPAWWILGDSISYLNDAVHLQPDRWRPSGYSVMLLRPLLPAHQLALVTAVQHLMGVLVGTLVYVTLLRLKLPRWVAALAAIPALFDGYVLGGEQMLASETLFSTLIVLALAFFLWRQDGPGLLAVSAAGLLLGLSATTRVVGLPLIGVAVVALLLRRPHWFPLVALCLAFALPVGAYAWWFNRHFHRVNITASSGIFMYGRTTRFVDCNRVAFSDEKLRSLCPTEPIGSRNEIFYVFDPNAPIHRANPRIEDANDLAGRFAVDALRAQPADYVALCWSGLVESFSWDQRSQPTDVSFQISEPLPPEARAAGYLYQGRDPGPVYQPDAVRMLAGFQSVASVTGTMCLLALVLAAAGLLLGSDPDRRGLRSAVLLTAGVAAVLLVVPALTAIPAPRYRVPAVPELGLAVALSAQLLANRIRARQPVARGERAERLPASMTEG</sequence>
<protein>
    <submittedName>
        <fullName evidence="2">Uncharacterized protein</fullName>
    </submittedName>
</protein>
<dbReference type="RefSeq" id="WP_338200659.1">
    <property type="nucleotide sequence ID" value="NZ_JAEKNR010000087.1"/>
</dbReference>
<gene>
    <name evidence="2" type="ORF">JF922_07840</name>
</gene>
<dbReference type="AlphaFoldDB" id="A0A934K167"/>
<organism evidence="2 3">
    <name type="scientific">Candidatus Nephthysia bennettiae</name>
    <dbReference type="NCBI Taxonomy" id="3127016"/>
    <lineage>
        <taxon>Bacteria</taxon>
        <taxon>Bacillati</taxon>
        <taxon>Candidatus Dormiibacterota</taxon>
        <taxon>Candidatus Dormibacteria</taxon>
        <taxon>Candidatus Dormibacterales</taxon>
        <taxon>Candidatus Dormibacteraceae</taxon>
        <taxon>Candidatus Nephthysia</taxon>
    </lineage>
</organism>
<evidence type="ECO:0000256" key="1">
    <source>
        <dbReference type="SAM" id="Phobius"/>
    </source>
</evidence>
<reference evidence="2" key="1">
    <citation type="submission" date="2020-10" db="EMBL/GenBank/DDBJ databases">
        <title>Ca. Dormibacterota MAGs.</title>
        <authorList>
            <person name="Montgomery K."/>
        </authorList>
    </citation>
    <scope>NUCLEOTIDE SEQUENCE [LARGE SCALE GENOMIC DNA]</scope>
    <source>
        <strain evidence="2">SC8812_S17_10</strain>
    </source>
</reference>
<feature type="transmembrane region" description="Helical" evidence="1">
    <location>
        <begin position="61"/>
        <end position="81"/>
    </location>
</feature>
<keyword evidence="1" id="KW-1133">Transmembrane helix</keyword>
<proteinExistence type="predicted"/>
<feature type="transmembrane region" description="Helical" evidence="1">
    <location>
        <begin position="139"/>
        <end position="171"/>
    </location>
</feature>